<keyword evidence="2" id="KW-1185">Reference proteome</keyword>
<accession>A0A4Y2EBV9</accession>
<sequence length="92" mass="10403">MTRTLPVLVPYSPSFHTTPTGGNLIPTRFGVPQVHKHSESSVESGFEHGPLRLQSKELTTKPSIRIFLSIHPNISKSLQEQKFYFLDQRDGE</sequence>
<comment type="caution">
    <text evidence="1">The sequence shown here is derived from an EMBL/GenBank/DDBJ whole genome shotgun (WGS) entry which is preliminary data.</text>
</comment>
<organism evidence="1 2">
    <name type="scientific">Araneus ventricosus</name>
    <name type="common">Orbweaver spider</name>
    <name type="synonym">Epeira ventricosa</name>
    <dbReference type="NCBI Taxonomy" id="182803"/>
    <lineage>
        <taxon>Eukaryota</taxon>
        <taxon>Metazoa</taxon>
        <taxon>Ecdysozoa</taxon>
        <taxon>Arthropoda</taxon>
        <taxon>Chelicerata</taxon>
        <taxon>Arachnida</taxon>
        <taxon>Araneae</taxon>
        <taxon>Araneomorphae</taxon>
        <taxon>Entelegynae</taxon>
        <taxon>Araneoidea</taxon>
        <taxon>Araneidae</taxon>
        <taxon>Araneus</taxon>
    </lineage>
</organism>
<evidence type="ECO:0000313" key="2">
    <source>
        <dbReference type="Proteomes" id="UP000499080"/>
    </source>
</evidence>
<reference evidence="1 2" key="1">
    <citation type="journal article" date="2019" name="Sci. Rep.">
        <title>Orb-weaving spider Araneus ventricosus genome elucidates the spidroin gene catalogue.</title>
        <authorList>
            <person name="Kono N."/>
            <person name="Nakamura H."/>
            <person name="Ohtoshi R."/>
            <person name="Moran D.A.P."/>
            <person name="Shinohara A."/>
            <person name="Yoshida Y."/>
            <person name="Fujiwara M."/>
            <person name="Mori M."/>
            <person name="Tomita M."/>
            <person name="Arakawa K."/>
        </authorList>
    </citation>
    <scope>NUCLEOTIDE SEQUENCE [LARGE SCALE GENOMIC DNA]</scope>
</reference>
<name>A0A4Y2EBV9_ARAVE</name>
<proteinExistence type="predicted"/>
<evidence type="ECO:0000313" key="1">
    <source>
        <dbReference type="EMBL" id="GBM25344.1"/>
    </source>
</evidence>
<protein>
    <submittedName>
        <fullName evidence="1">Uncharacterized protein</fullName>
    </submittedName>
</protein>
<dbReference type="Proteomes" id="UP000499080">
    <property type="component" value="Unassembled WGS sequence"/>
</dbReference>
<dbReference type="AlphaFoldDB" id="A0A4Y2EBV9"/>
<dbReference type="EMBL" id="BGPR01091941">
    <property type="protein sequence ID" value="GBM25344.1"/>
    <property type="molecule type" value="Genomic_DNA"/>
</dbReference>
<gene>
    <name evidence="1" type="ORF">AVEN_36735_1</name>
</gene>